<evidence type="ECO:0000313" key="4">
    <source>
        <dbReference type="EMBL" id="CDP33426.1"/>
    </source>
</evidence>
<dbReference type="GO" id="GO:0016787">
    <property type="term" value="F:hydrolase activity"/>
    <property type="evidence" value="ECO:0007669"/>
    <property type="project" value="UniProtKB-KW"/>
</dbReference>
<accession>A0A060T2K4</accession>
<dbReference type="InterPro" id="IPR029058">
    <property type="entry name" value="AB_hydrolase_fold"/>
</dbReference>
<dbReference type="PANTHER" id="PTHR43329">
    <property type="entry name" value="EPOXIDE HYDROLASE"/>
    <property type="match status" value="1"/>
</dbReference>
<dbReference type="EMBL" id="HG937691">
    <property type="protein sequence ID" value="CDP33426.1"/>
    <property type="molecule type" value="Genomic_DNA"/>
</dbReference>
<dbReference type="PhylomeDB" id="A0A060T2K4"/>
<name>A0A060T2K4_BLAAD</name>
<comment type="similarity">
    <text evidence="2">Belongs to the AB hydrolase superfamily. Epoxide hydrolase family.</text>
</comment>
<keyword evidence="1" id="KW-0378">Hydrolase</keyword>
<dbReference type="InterPro" id="IPR000639">
    <property type="entry name" value="Epox_hydrolase-like"/>
</dbReference>
<evidence type="ECO:0000256" key="2">
    <source>
        <dbReference type="ARBA" id="ARBA00038334"/>
    </source>
</evidence>
<feature type="domain" description="AB hydrolase-1" evidence="3">
    <location>
        <begin position="36"/>
        <end position="294"/>
    </location>
</feature>
<sequence>MAHTIKLRNGDRTFTNLSNYTEGTVFGRRKVQFDRVIFLLHGFPDDNSSWSDVWDILVKQFGSQKVLLLAPLMRGYEPSSIGPEKEYKTSDIAGDVKAWIDSLTLAEGTPVNLLGHDWGAIAAFKTASLYPDSVTSIVTLAIPYICNIHPLELAVRCPQQGYLSSYMITMQAAWLYRERFTKSTEYLENLWRYWSPSWQFPAEALEHVNNTLQQPGVLDATTAYYRAMFRLLNFSDRRWLVDFSKVPTLLIGGEEDGCMSKKLYEIEQEKLAKEKNADVVLLANAGHFLQRENPQKVAELAAKWFKDH</sequence>
<evidence type="ECO:0000256" key="1">
    <source>
        <dbReference type="ARBA" id="ARBA00022801"/>
    </source>
</evidence>
<dbReference type="AlphaFoldDB" id="A0A060T2K4"/>
<reference evidence="4" key="2">
    <citation type="submission" date="2014-06" db="EMBL/GenBank/DDBJ databases">
        <title>The complete genome of Blastobotrys (Arxula) adeninivorans LS3 - a yeast of biotechnological interest.</title>
        <authorList>
            <person name="Kunze G."/>
            <person name="Gaillardin C."/>
            <person name="Czernicka M."/>
            <person name="Durrens P."/>
            <person name="Martin T."/>
            <person name="Boer E."/>
            <person name="Gabaldon T."/>
            <person name="Cruz J."/>
            <person name="Talla E."/>
            <person name="Marck C."/>
            <person name="Goffeau A."/>
            <person name="Barbe V."/>
            <person name="Baret P."/>
            <person name="Baronian K."/>
            <person name="Beier S."/>
            <person name="Bleykasten C."/>
            <person name="Bode R."/>
            <person name="Casaregola S."/>
            <person name="Despons L."/>
            <person name="Fairhead C."/>
            <person name="Giersberg M."/>
            <person name="Gierski P."/>
            <person name="Hahnel U."/>
            <person name="Hartmann A."/>
            <person name="Jankowska D."/>
            <person name="Jubin C."/>
            <person name="Jung P."/>
            <person name="Lafontaine I."/>
            <person name="Leh-Louis V."/>
            <person name="Lemaire M."/>
            <person name="Marcet-Houben M."/>
            <person name="Mascher M."/>
            <person name="Morel G."/>
            <person name="Richard G.-F."/>
            <person name="Riechen J."/>
            <person name="Sacerdot C."/>
            <person name="Sarkar A."/>
            <person name="Savel G."/>
            <person name="Schacherer J."/>
            <person name="Sherman D."/>
            <person name="Straub M.-L."/>
            <person name="Stein N."/>
            <person name="Thierry A."/>
            <person name="Trautwein-Schult A."/>
            <person name="Westhof E."/>
            <person name="Worch S."/>
            <person name="Dujon B."/>
            <person name="Souciet J.-L."/>
            <person name="Wincker P."/>
            <person name="Scholz U."/>
            <person name="Neuveglise N."/>
        </authorList>
    </citation>
    <scope>NUCLEOTIDE SEQUENCE</scope>
    <source>
        <strain evidence="4">LS3</strain>
    </source>
</reference>
<dbReference type="PRINTS" id="PR00412">
    <property type="entry name" value="EPOXHYDRLASE"/>
</dbReference>
<dbReference type="SUPFAM" id="SSF53474">
    <property type="entry name" value="alpha/beta-Hydrolases"/>
    <property type="match status" value="1"/>
</dbReference>
<dbReference type="InterPro" id="IPR000073">
    <property type="entry name" value="AB_hydrolase_1"/>
</dbReference>
<proteinExistence type="inferred from homology"/>
<dbReference type="Pfam" id="PF00561">
    <property type="entry name" value="Abhydrolase_1"/>
    <property type="match status" value="1"/>
</dbReference>
<protein>
    <submittedName>
        <fullName evidence="4">ARAD1A09130p</fullName>
    </submittedName>
</protein>
<gene>
    <name evidence="4" type="ORF">GNLVRS02_ARAD1A09130g</name>
</gene>
<dbReference type="Gene3D" id="3.40.50.1820">
    <property type="entry name" value="alpha/beta hydrolase"/>
    <property type="match status" value="1"/>
</dbReference>
<reference evidence="4" key="1">
    <citation type="submission" date="2014-02" db="EMBL/GenBank/DDBJ databases">
        <authorList>
            <person name="Genoscope - CEA"/>
        </authorList>
    </citation>
    <scope>NUCLEOTIDE SEQUENCE</scope>
    <source>
        <strain evidence="4">LS3</strain>
    </source>
</reference>
<evidence type="ECO:0000259" key="3">
    <source>
        <dbReference type="Pfam" id="PF00561"/>
    </source>
</evidence>
<organism evidence="4">
    <name type="scientific">Blastobotrys adeninivorans</name>
    <name type="common">Yeast</name>
    <name type="synonym">Arxula adeninivorans</name>
    <dbReference type="NCBI Taxonomy" id="409370"/>
    <lineage>
        <taxon>Eukaryota</taxon>
        <taxon>Fungi</taxon>
        <taxon>Dikarya</taxon>
        <taxon>Ascomycota</taxon>
        <taxon>Saccharomycotina</taxon>
        <taxon>Dipodascomycetes</taxon>
        <taxon>Dipodascales</taxon>
        <taxon>Trichomonascaceae</taxon>
        <taxon>Blastobotrys</taxon>
    </lineage>
</organism>